<dbReference type="GO" id="GO:0000281">
    <property type="term" value="P:mitotic cytokinesis"/>
    <property type="evidence" value="ECO:0007669"/>
    <property type="project" value="TreeGrafter"/>
</dbReference>
<gene>
    <name evidence="2" type="primary">Racgap1_1</name>
    <name evidence="2" type="ORF">HELFUL_R03624</name>
</gene>
<feature type="non-terminal residue" evidence="2">
    <location>
        <position position="1"/>
    </location>
</feature>
<proteinExistence type="predicted"/>
<dbReference type="PANTHER" id="PTHR46199:SF4">
    <property type="entry name" value="RAC GTPASE-ACTIVATING PROTEIN 1"/>
    <property type="match status" value="1"/>
</dbReference>
<name>A0A7L2AZU0_9GRUI</name>
<accession>A0A7L2AZU0</accession>
<dbReference type="GO" id="GO:0007266">
    <property type="term" value="P:Rho protein signal transduction"/>
    <property type="evidence" value="ECO:0007669"/>
    <property type="project" value="TreeGrafter"/>
</dbReference>
<dbReference type="Proteomes" id="UP000590868">
    <property type="component" value="Unassembled WGS sequence"/>
</dbReference>
<dbReference type="EMBL" id="VXBZ01007388">
    <property type="protein sequence ID" value="NXP50840.1"/>
    <property type="molecule type" value="Genomic_DNA"/>
</dbReference>
<keyword evidence="1" id="KW-0175">Coiled coil</keyword>
<evidence type="ECO:0000256" key="1">
    <source>
        <dbReference type="SAM" id="Coils"/>
    </source>
</evidence>
<organism evidence="2 3">
    <name type="scientific">Heliornis fulica</name>
    <name type="common">sungrebe</name>
    <dbReference type="NCBI Taxonomy" id="54369"/>
    <lineage>
        <taxon>Eukaryota</taxon>
        <taxon>Metazoa</taxon>
        <taxon>Chordata</taxon>
        <taxon>Craniata</taxon>
        <taxon>Vertebrata</taxon>
        <taxon>Euteleostomi</taxon>
        <taxon>Archelosauria</taxon>
        <taxon>Archosauria</taxon>
        <taxon>Dinosauria</taxon>
        <taxon>Saurischia</taxon>
        <taxon>Theropoda</taxon>
        <taxon>Coelurosauria</taxon>
        <taxon>Aves</taxon>
        <taxon>Neognathae</taxon>
        <taxon>Neoaves</taxon>
        <taxon>Gruiformes</taxon>
        <taxon>Heliornithidae</taxon>
        <taxon>Heliornis</taxon>
    </lineage>
</organism>
<feature type="non-terminal residue" evidence="2">
    <location>
        <position position="158"/>
    </location>
</feature>
<keyword evidence="3" id="KW-1185">Reference proteome</keyword>
<dbReference type="GO" id="GO:0005096">
    <property type="term" value="F:GTPase activator activity"/>
    <property type="evidence" value="ECO:0007669"/>
    <property type="project" value="TreeGrafter"/>
</dbReference>
<protein>
    <submittedName>
        <fullName evidence="2">RGAP1 protein</fullName>
    </submittedName>
</protein>
<dbReference type="GO" id="GO:0005634">
    <property type="term" value="C:nucleus"/>
    <property type="evidence" value="ECO:0007669"/>
    <property type="project" value="TreeGrafter"/>
</dbReference>
<reference evidence="2 3" key="1">
    <citation type="submission" date="2019-09" db="EMBL/GenBank/DDBJ databases">
        <title>Bird 10,000 Genomes (B10K) Project - Family phase.</title>
        <authorList>
            <person name="Zhang G."/>
        </authorList>
    </citation>
    <scope>NUCLEOTIDE SEQUENCE [LARGE SCALE GENOMIC DNA]</scope>
    <source>
        <strain evidence="2">B10K-DU-001-55</strain>
        <tissue evidence="2">Muscle</tissue>
    </source>
</reference>
<dbReference type="OrthoDB" id="2218807at2759"/>
<dbReference type="GO" id="GO:0051233">
    <property type="term" value="C:spindle midzone"/>
    <property type="evidence" value="ECO:0007669"/>
    <property type="project" value="TreeGrafter"/>
</dbReference>
<dbReference type="GO" id="GO:0032154">
    <property type="term" value="C:cleavage furrow"/>
    <property type="evidence" value="ECO:0007669"/>
    <property type="project" value="TreeGrafter"/>
</dbReference>
<comment type="caution">
    <text evidence="2">The sequence shown here is derived from an EMBL/GenBank/DDBJ whole genome shotgun (WGS) entry which is preliminary data.</text>
</comment>
<evidence type="ECO:0000313" key="2">
    <source>
        <dbReference type="EMBL" id="NXP50840.1"/>
    </source>
</evidence>
<dbReference type="GO" id="GO:0051256">
    <property type="term" value="P:mitotic spindle midzone assembly"/>
    <property type="evidence" value="ECO:0007669"/>
    <property type="project" value="TreeGrafter"/>
</dbReference>
<dbReference type="GO" id="GO:0097149">
    <property type="term" value="C:centralspindlin complex"/>
    <property type="evidence" value="ECO:0007669"/>
    <property type="project" value="TreeGrafter"/>
</dbReference>
<dbReference type="GO" id="GO:0030496">
    <property type="term" value="C:midbody"/>
    <property type="evidence" value="ECO:0007669"/>
    <property type="project" value="TreeGrafter"/>
</dbReference>
<sequence length="158" mass="17828">ERTLQLLELGGSAEEDYIQIARCFEATRQRCCRLEQDGRRAREQLARVEAERAALEVKLKHARNQVEVEMKKRHRAEAELEKQERKLQLVFESLMREPCGSGVLSGEQCSVLSALAGRRLGAAVVLGSLFHRSSAVDESCQSLLSHSDISYDRTEDDV</sequence>
<evidence type="ECO:0000313" key="3">
    <source>
        <dbReference type="Proteomes" id="UP000590868"/>
    </source>
</evidence>
<dbReference type="AlphaFoldDB" id="A0A7L2AZU0"/>
<feature type="coiled-coil region" evidence="1">
    <location>
        <begin position="38"/>
        <end position="97"/>
    </location>
</feature>
<dbReference type="PANTHER" id="PTHR46199">
    <property type="entry name" value="RAC GTPASE-ACTIVATING PROTEIN 1"/>
    <property type="match status" value="1"/>
</dbReference>